<evidence type="ECO:0000259" key="2">
    <source>
        <dbReference type="PROSITE" id="PS51502"/>
    </source>
</evidence>
<dbReference type="InterPro" id="IPR044662">
    <property type="entry name" value="HS1/DABB1-like"/>
</dbReference>
<dbReference type="InterPro" id="IPR011008">
    <property type="entry name" value="Dimeric_a/b-barrel"/>
</dbReference>
<evidence type="ECO:0000256" key="1">
    <source>
        <dbReference type="ARBA" id="ARBA00011738"/>
    </source>
</evidence>
<dbReference type="Gene3D" id="3.30.70.100">
    <property type="match status" value="1"/>
</dbReference>
<reference evidence="3 4" key="1">
    <citation type="journal article" date="2007" name="Int. J. Syst. Evol. Microbiol.">
        <title>Paenibacillus ginsengarvi sp. nov., isolated from soil from ginseng cultivation.</title>
        <authorList>
            <person name="Yoon M.H."/>
            <person name="Ten L.N."/>
            <person name="Im W.T."/>
        </authorList>
    </citation>
    <scope>NUCLEOTIDE SEQUENCE [LARGE SCALE GENOMIC DNA]</scope>
    <source>
        <strain evidence="3 4">KCTC 13059</strain>
    </source>
</reference>
<sequence length="100" mass="11130">MIDHIVLIKFGESTTHEQLTEVVTRFKALRSQLTGIVDLQAGINFSDKSQGHQVVLSVRFENKAALEAYGPNPHHQAVAAFIREVGRVDSIIVDFEIDNT</sequence>
<dbReference type="RefSeq" id="WP_120748005.1">
    <property type="nucleotide sequence ID" value="NZ_RBAH01000009.1"/>
</dbReference>
<protein>
    <submittedName>
        <fullName evidence="3">Dabb family protein</fullName>
    </submittedName>
</protein>
<name>A0A3B0CIY3_9BACL</name>
<dbReference type="PANTHER" id="PTHR33178">
    <property type="match status" value="1"/>
</dbReference>
<dbReference type="PROSITE" id="PS51502">
    <property type="entry name" value="S_R_A_B_BARREL"/>
    <property type="match status" value="1"/>
</dbReference>
<accession>A0A3B0CIY3</accession>
<dbReference type="EMBL" id="RBAH01000009">
    <property type="protein sequence ID" value="RKN84269.1"/>
    <property type="molecule type" value="Genomic_DNA"/>
</dbReference>
<evidence type="ECO:0000313" key="3">
    <source>
        <dbReference type="EMBL" id="RKN84269.1"/>
    </source>
</evidence>
<keyword evidence="4" id="KW-1185">Reference proteome</keyword>
<gene>
    <name evidence="3" type="ORF">D7M11_14830</name>
</gene>
<dbReference type="SUPFAM" id="SSF54909">
    <property type="entry name" value="Dimeric alpha+beta barrel"/>
    <property type="match status" value="1"/>
</dbReference>
<evidence type="ECO:0000313" key="4">
    <source>
        <dbReference type="Proteomes" id="UP000282311"/>
    </source>
</evidence>
<proteinExistence type="predicted"/>
<dbReference type="InterPro" id="IPR013097">
    <property type="entry name" value="Dabb"/>
</dbReference>
<dbReference type="OrthoDB" id="9808130at2"/>
<comment type="subunit">
    <text evidence="1">Homodimer.</text>
</comment>
<dbReference type="AlphaFoldDB" id="A0A3B0CIY3"/>
<dbReference type="Pfam" id="PF07876">
    <property type="entry name" value="Dabb"/>
    <property type="match status" value="1"/>
</dbReference>
<feature type="domain" description="Stress-response A/B barrel" evidence="2">
    <location>
        <begin position="2"/>
        <end position="95"/>
    </location>
</feature>
<dbReference type="Proteomes" id="UP000282311">
    <property type="component" value="Unassembled WGS sequence"/>
</dbReference>
<comment type="caution">
    <text evidence="3">The sequence shown here is derived from an EMBL/GenBank/DDBJ whole genome shotgun (WGS) entry which is preliminary data.</text>
</comment>
<dbReference type="SMART" id="SM00886">
    <property type="entry name" value="Dabb"/>
    <property type="match status" value="1"/>
</dbReference>
<dbReference type="PANTHER" id="PTHR33178:SF10">
    <property type="entry name" value="STRESS-RESPONSE A_B BARREL DOMAIN-CONTAINING PROTEIN"/>
    <property type="match status" value="1"/>
</dbReference>
<organism evidence="3 4">
    <name type="scientific">Paenibacillus ginsengarvi</name>
    <dbReference type="NCBI Taxonomy" id="400777"/>
    <lineage>
        <taxon>Bacteria</taxon>
        <taxon>Bacillati</taxon>
        <taxon>Bacillota</taxon>
        <taxon>Bacilli</taxon>
        <taxon>Bacillales</taxon>
        <taxon>Paenibacillaceae</taxon>
        <taxon>Paenibacillus</taxon>
    </lineage>
</organism>